<organism evidence="1 2">
    <name type="scientific">Uabimicrobium amorphum</name>
    <dbReference type="NCBI Taxonomy" id="2596890"/>
    <lineage>
        <taxon>Bacteria</taxon>
        <taxon>Pseudomonadati</taxon>
        <taxon>Planctomycetota</taxon>
        <taxon>Candidatus Uabimicrobiia</taxon>
        <taxon>Candidatus Uabimicrobiales</taxon>
        <taxon>Candidatus Uabimicrobiaceae</taxon>
        <taxon>Candidatus Uabimicrobium</taxon>
    </lineage>
</organism>
<proteinExistence type="predicted"/>
<accession>A0A5S9ILP2</accession>
<protein>
    <submittedName>
        <fullName evidence="1">Uncharacterized protein</fullName>
    </submittedName>
</protein>
<evidence type="ECO:0000313" key="1">
    <source>
        <dbReference type="EMBL" id="BBM82875.1"/>
    </source>
</evidence>
<dbReference type="RefSeq" id="WP_151967101.1">
    <property type="nucleotide sequence ID" value="NZ_AP019860.1"/>
</dbReference>
<dbReference type="KEGG" id="uam:UABAM_01218"/>
<sequence length="74" mass="8712">MEVNTMDFMQAYTIANKEGWIVYFDLRLKHWGVGRSLIGDDRICFYPGKSIAELRDLFIVLCEMKGLKNPQMYM</sequence>
<reference evidence="1 2" key="1">
    <citation type="submission" date="2019-08" db="EMBL/GenBank/DDBJ databases">
        <title>Complete genome sequence of Candidatus Uab amorphum.</title>
        <authorList>
            <person name="Shiratori T."/>
            <person name="Suzuki S."/>
            <person name="Kakizawa Y."/>
            <person name="Ishida K."/>
        </authorList>
    </citation>
    <scope>NUCLEOTIDE SEQUENCE [LARGE SCALE GENOMIC DNA]</scope>
    <source>
        <strain evidence="1 2">SRT547</strain>
    </source>
</reference>
<evidence type="ECO:0000313" key="2">
    <source>
        <dbReference type="Proteomes" id="UP000326354"/>
    </source>
</evidence>
<dbReference type="Proteomes" id="UP000326354">
    <property type="component" value="Chromosome"/>
</dbReference>
<name>A0A5S9ILP2_UABAM</name>
<dbReference type="AlphaFoldDB" id="A0A5S9ILP2"/>
<gene>
    <name evidence="1" type="ORF">UABAM_01218</name>
</gene>
<keyword evidence="2" id="KW-1185">Reference proteome</keyword>
<dbReference type="EMBL" id="AP019860">
    <property type="protein sequence ID" value="BBM82875.1"/>
    <property type="molecule type" value="Genomic_DNA"/>
</dbReference>